<feature type="domain" description="Quercetin 2,3-dioxygenase C-terminal cupin" evidence="1">
    <location>
        <begin position="156"/>
        <end position="221"/>
    </location>
</feature>
<evidence type="ECO:0000313" key="3">
    <source>
        <dbReference type="Proteomes" id="UP001204144"/>
    </source>
</evidence>
<dbReference type="EMBL" id="RJUF01000015">
    <property type="protein sequence ID" value="MCP9762795.1"/>
    <property type="molecule type" value="Genomic_DNA"/>
</dbReference>
<dbReference type="Proteomes" id="UP001204144">
    <property type="component" value="Unassembled WGS sequence"/>
</dbReference>
<dbReference type="Gene3D" id="2.60.120.10">
    <property type="entry name" value="Jelly Rolls"/>
    <property type="match status" value="1"/>
</dbReference>
<dbReference type="InterPro" id="IPR014710">
    <property type="entry name" value="RmlC-like_jellyroll"/>
</dbReference>
<evidence type="ECO:0000313" key="2">
    <source>
        <dbReference type="EMBL" id="MCP9762795.1"/>
    </source>
</evidence>
<dbReference type="RefSeq" id="WP_255036569.1">
    <property type="nucleotide sequence ID" value="NZ_RJUF01000015.1"/>
</dbReference>
<proteinExistence type="predicted"/>
<comment type="caution">
    <text evidence="2">The sequence shown here is derived from an EMBL/GenBank/DDBJ whole genome shotgun (WGS) entry which is preliminary data.</text>
</comment>
<reference evidence="2 3" key="1">
    <citation type="submission" date="2018-11" db="EMBL/GenBank/DDBJ databases">
        <title>Novel bacteria species description.</title>
        <authorList>
            <person name="Han J.-H."/>
        </authorList>
    </citation>
    <scope>NUCLEOTIDE SEQUENCE [LARGE SCALE GENOMIC DNA]</scope>
    <source>
        <strain evidence="2 3">KCTC23259</strain>
    </source>
</reference>
<evidence type="ECO:0000259" key="1">
    <source>
        <dbReference type="Pfam" id="PF17954"/>
    </source>
</evidence>
<name>A0AAE3H4I9_9BACT</name>
<dbReference type="Pfam" id="PF17954">
    <property type="entry name" value="Pirin_C_2"/>
    <property type="match status" value="1"/>
</dbReference>
<dbReference type="AlphaFoldDB" id="A0AAE3H4I9"/>
<gene>
    <name evidence="2" type="ORF">EGI31_07485</name>
</gene>
<keyword evidence="3" id="KW-1185">Reference proteome</keyword>
<sequence length="226" mass="25521">MSHKHLHWASNRTVSETNQFRVLSSELSVGDTSSEKGVLGFLNQISDITIAPNCSLKLQVDKDSVIVIIPLVGFLEIFENNEAVFLEPSKYSIKIIAANEVYEIRNPYDTDHVNFIQLNLSKDIFIGNSEVVLGEFNLDDNRNNLVRIGLDTLNYAEVYMGKFGCKKESFLTDEDSFNAYFFVINGSFEVNGMLLHPRDSASFAEINMLDFESLSEESMLIVLISR</sequence>
<dbReference type="InterPro" id="IPR041602">
    <property type="entry name" value="Quercetinase_C"/>
</dbReference>
<accession>A0AAE3H4I9</accession>
<protein>
    <recommendedName>
        <fullName evidence="1">Quercetin 2,3-dioxygenase C-terminal cupin domain-containing protein</fullName>
    </recommendedName>
</protein>
<organism evidence="2 3">
    <name type="scientific">Lacihabitans soyangensis</name>
    <dbReference type="NCBI Taxonomy" id="869394"/>
    <lineage>
        <taxon>Bacteria</taxon>
        <taxon>Pseudomonadati</taxon>
        <taxon>Bacteroidota</taxon>
        <taxon>Cytophagia</taxon>
        <taxon>Cytophagales</taxon>
        <taxon>Leadbetterellaceae</taxon>
        <taxon>Lacihabitans</taxon>
    </lineage>
</organism>